<evidence type="ECO:0000313" key="1">
    <source>
        <dbReference type="EnsemblMetazoa" id="AQUA014035-PA"/>
    </source>
</evidence>
<dbReference type="EnsemblMetazoa" id="AQUA014035-RA">
    <property type="protein sequence ID" value="AQUA014035-PA"/>
    <property type="gene ID" value="AQUA014035"/>
</dbReference>
<proteinExistence type="predicted"/>
<evidence type="ECO:0000313" key="2">
    <source>
        <dbReference type="Proteomes" id="UP000076407"/>
    </source>
</evidence>
<accession>A0A182XQ89</accession>
<keyword evidence="2" id="KW-1185">Reference proteome</keyword>
<dbReference type="AlphaFoldDB" id="A0A182XQ89"/>
<organism evidence="1 2">
    <name type="scientific">Anopheles quadriannulatus</name>
    <name type="common">Mosquito</name>
    <dbReference type="NCBI Taxonomy" id="34691"/>
    <lineage>
        <taxon>Eukaryota</taxon>
        <taxon>Metazoa</taxon>
        <taxon>Ecdysozoa</taxon>
        <taxon>Arthropoda</taxon>
        <taxon>Hexapoda</taxon>
        <taxon>Insecta</taxon>
        <taxon>Pterygota</taxon>
        <taxon>Neoptera</taxon>
        <taxon>Endopterygota</taxon>
        <taxon>Diptera</taxon>
        <taxon>Nematocera</taxon>
        <taxon>Culicoidea</taxon>
        <taxon>Culicidae</taxon>
        <taxon>Anophelinae</taxon>
        <taxon>Anopheles</taxon>
    </lineage>
</organism>
<name>A0A182XQ89_ANOQN</name>
<dbReference type="Proteomes" id="UP000076407">
    <property type="component" value="Unassembled WGS sequence"/>
</dbReference>
<protein>
    <submittedName>
        <fullName evidence="1">Uncharacterized protein</fullName>
    </submittedName>
</protein>
<sequence length="18" mass="2227">MGFNSQRLTHSFQWIDPY</sequence>
<reference evidence="1" key="1">
    <citation type="submission" date="2020-05" db="UniProtKB">
        <authorList>
            <consortium name="EnsemblMetazoa"/>
        </authorList>
    </citation>
    <scope>IDENTIFICATION</scope>
    <source>
        <strain evidence="1">SANGQUA</strain>
    </source>
</reference>